<keyword evidence="1" id="KW-0472">Membrane</keyword>
<feature type="transmembrane region" description="Helical" evidence="1">
    <location>
        <begin position="44"/>
        <end position="62"/>
    </location>
</feature>
<keyword evidence="1" id="KW-1133">Transmembrane helix</keyword>
<sequence length="193" mass="22395">MVLICGMNSIGYYAMMFTNVAIALERLAIFFLKKSIHPSRKVFVVIPWLLSMVVLLAAQFVGCYKRHTCFRPQIEMIEETDRHRQTHLKRMRGCDIAKCATNNGDSEYSQVFVEKINSALFSVQVVQFMFICAFQWLSSLLFFVIPNLHMNITQFQFCDECIMRLSMAEINPEKFRSKMTYDSQVETTPQTGI</sequence>
<accession>A0A0M3IQ02</accession>
<dbReference type="Pfam" id="PF04789">
    <property type="entry name" value="DUF621"/>
    <property type="match status" value="1"/>
</dbReference>
<dbReference type="WBParaSite" id="ALUE_0002083001-mRNA-1">
    <property type="protein sequence ID" value="ALUE_0002083001-mRNA-1"/>
    <property type="gene ID" value="ALUE_0002083001"/>
</dbReference>
<dbReference type="InterPro" id="IPR006874">
    <property type="entry name" value="DUF621"/>
</dbReference>
<dbReference type="Proteomes" id="UP000036681">
    <property type="component" value="Unplaced"/>
</dbReference>
<name>A0A0M3IQ02_ASCLU</name>
<keyword evidence="2" id="KW-1185">Reference proteome</keyword>
<evidence type="ECO:0000313" key="2">
    <source>
        <dbReference type="Proteomes" id="UP000036681"/>
    </source>
</evidence>
<keyword evidence="1" id="KW-0812">Transmembrane</keyword>
<protein>
    <submittedName>
        <fullName evidence="3">G_PROTEIN_RECEP_F1_2 domain-containing protein</fullName>
    </submittedName>
</protein>
<reference evidence="3" key="1">
    <citation type="submission" date="2017-02" db="UniProtKB">
        <authorList>
            <consortium name="WormBaseParasite"/>
        </authorList>
    </citation>
    <scope>IDENTIFICATION</scope>
</reference>
<dbReference type="AlphaFoldDB" id="A0A0M3IQ02"/>
<organism evidence="2 3">
    <name type="scientific">Ascaris lumbricoides</name>
    <name type="common">Giant roundworm</name>
    <dbReference type="NCBI Taxonomy" id="6252"/>
    <lineage>
        <taxon>Eukaryota</taxon>
        <taxon>Metazoa</taxon>
        <taxon>Ecdysozoa</taxon>
        <taxon>Nematoda</taxon>
        <taxon>Chromadorea</taxon>
        <taxon>Rhabditida</taxon>
        <taxon>Spirurina</taxon>
        <taxon>Ascaridomorpha</taxon>
        <taxon>Ascaridoidea</taxon>
        <taxon>Ascarididae</taxon>
        <taxon>Ascaris</taxon>
    </lineage>
</organism>
<feature type="transmembrane region" description="Helical" evidence="1">
    <location>
        <begin position="12"/>
        <end position="32"/>
    </location>
</feature>
<proteinExistence type="predicted"/>
<feature type="transmembrane region" description="Helical" evidence="1">
    <location>
        <begin position="125"/>
        <end position="145"/>
    </location>
</feature>
<evidence type="ECO:0000313" key="3">
    <source>
        <dbReference type="WBParaSite" id="ALUE_0002083001-mRNA-1"/>
    </source>
</evidence>
<evidence type="ECO:0000256" key="1">
    <source>
        <dbReference type="SAM" id="Phobius"/>
    </source>
</evidence>